<dbReference type="GO" id="GO:0046933">
    <property type="term" value="F:proton-transporting ATP synthase activity, rotational mechanism"/>
    <property type="evidence" value="ECO:0007669"/>
    <property type="project" value="TreeGrafter"/>
</dbReference>
<dbReference type="OrthoDB" id="9789241at2"/>
<dbReference type="EMBL" id="QKVO01000004">
    <property type="protein sequence ID" value="RAO95101.1"/>
    <property type="molecule type" value="Genomic_DNA"/>
</dbReference>
<evidence type="ECO:0000256" key="7">
    <source>
        <dbReference type="ARBA" id="ARBA00022989"/>
    </source>
</evidence>
<organism evidence="12 13">
    <name type="scientific">Mycoplasma wenyonii</name>
    <dbReference type="NCBI Taxonomy" id="65123"/>
    <lineage>
        <taxon>Bacteria</taxon>
        <taxon>Bacillati</taxon>
        <taxon>Mycoplasmatota</taxon>
        <taxon>Mollicutes</taxon>
        <taxon>Mycoplasmataceae</taxon>
        <taxon>Mycoplasma</taxon>
    </lineage>
</organism>
<comment type="caution">
    <text evidence="12">The sequence shown here is derived from an EMBL/GenBank/DDBJ whole genome shotgun (WGS) entry which is preliminary data.</text>
</comment>
<sequence length="243" mass="27711">MLFFQQTNGDDANKVNSVISGAFMVTVLILFLGLYYKITLERAKNYKKLPKIIFLVFLMIRWIKRTTIEMLGRRYSFAIPFFIYIVFYFWGTSLVGMLGFQGISTFAYIPMSIAGVVFVGTVFSGLAAKGWGFCKDYYVWFRLGKKKILPIPDVLKMLGEAGKVISLGLRLWGNYFAGAIVLFMVKHFLSSSIGTSWQSNITTQSFLFPLHLYFDVVDGALHSMIFLILTLSYWSMAKQVESK</sequence>
<dbReference type="PRINTS" id="PR00123">
    <property type="entry name" value="ATPASEA"/>
</dbReference>
<name>A0A328PUL7_9MOLU</name>
<protein>
    <submittedName>
        <fullName evidence="12">F0F1 ATP synthase subunit A</fullName>
    </submittedName>
</protein>
<evidence type="ECO:0000313" key="12">
    <source>
        <dbReference type="EMBL" id="RAO95101.1"/>
    </source>
</evidence>
<evidence type="ECO:0000256" key="2">
    <source>
        <dbReference type="ARBA" id="ARBA00006810"/>
    </source>
</evidence>
<keyword evidence="10" id="KW-0066">ATP synthesis</keyword>
<feature type="transmembrane region" description="Helical" evidence="11">
    <location>
        <begin position="172"/>
        <end position="190"/>
    </location>
</feature>
<evidence type="ECO:0000256" key="3">
    <source>
        <dbReference type="ARBA" id="ARBA00022448"/>
    </source>
</evidence>
<feature type="transmembrane region" description="Helical" evidence="11">
    <location>
        <begin position="210"/>
        <end position="234"/>
    </location>
</feature>
<dbReference type="Gene3D" id="1.20.120.220">
    <property type="entry name" value="ATP synthase, F0 complex, subunit A"/>
    <property type="match status" value="1"/>
</dbReference>
<proteinExistence type="inferred from homology"/>
<dbReference type="AlphaFoldDB" id="A0A328PUL7"/>
<accession>A0A328PUL7</accession>
<keyword evidence="6" id="KW-0375">Hydrogen ion transport</keyword>
<feature type="transmembrane region" description="Helical" evidence="11">
    <location>
        <begin position="15"/>
        <end position="36"/>
    </location>
</feature>
<keyword evidence="7 11" id="KW-1133">Transmembrane helix</keyword>
<evidence type="ECO:0000256" key="4">
    <source>
        <dbReference type="ARBA" id="ARBA00022547"/>
    </source>
</evidence>
<dbReference type="InterPro" id="IPR045082">
    <property type="entry name" value="ATP_syn_F0_a_bact/chloroplast"/>
</dbReference>
<dbReference type="GO" id="GO:0045259">
    <property type="term" value="C:proton-transporting ATP synthase complex"/>
    <property type="evidence" value="ECO:0007669"/>
    <property type="project" value="UniProtKB-KW"/>
</dbReference>
<keyword evidence="9 11" id="KW-0472">Membrane</keyword>
<keyword evidence="3" id="KW-0813">Transport</keyword>
<dbReference type="Proteomes" id="UP000249762">
    <property type="component" value="Unassembled WGS sequence"/>
</dbReference>
<evidence type="ECO:0000256" key="5">
    <source>
        <dbReference type="ARBA" id="ARBA00022692"/>
    </source>
</evidence>
<evidence type="ECO:0000256" key="1">
    <source>
        <dbReference type="ARBA" id="ARBA00004141"/>
    </source>
</evidence>
<evidence type="ECO:0000256" key="9">
    <source>
        <dbReference type="ARBA" id="ARBA00023136"/>
    </source>
</evidence>
<keyword evidence="4" id="KW-0138">CF(0)</keyword>
<evidence type="ECO:0000256" key="11">
    <source>
        <dbReference type="SAM" id="Phobius"/>
    </source>
</evidence>
<dbReference type="InterPro" id="IPR035908">
    <property type="entry name" value="F0_ATP_A_sf"/>
</dbReference>
<feature type="transmembrane region" description="Helical" evidence="11">
    <location>
        <begin position="106"/>
        <end position="128"/>
    </location>
</feature>
<dbReference type="PANTHER" id="PTHR42823:SF3">
    <property type="entry name" value="ATP SYNTHASE SUBUNIT A, CHLOROPLASTIC"/>
    <property type="match status" value="1"/>
</dbReference>
<evidence type="ECO:0000313" key="13">
    <source>
        <dbReference type="Proteomes" id="UP000249762"/>
    </source>
</evidence>
<dbReference type="PANTHER" id="PTHR42823">
    <property type="entry name" value="ATP SYNTHASE SUBUNIT A, CHLOROPLASTIC"/>
    <property type="match status" value="1"/>
</dbReference>
<keyword evidence="5 11" id="KW-0812">Transmembrane</keyword>
<dbReference type="SUPFAM" id="SSF81336">
    <property type="entry name" value="F1F0 ATP synthase subunit A"/>
    <property type="match status" value="1"/>
</dbReference>
<gene>
    <name evidence="12" type="ORF">DNK47_01550</name>
</gene>
<comment type="subcellular location">
    <subcellularLocation>
        <location evidence="1">Membrane</location>
        <topology evidence="1">Multi-pass membrane protein</topology>
    </subcellularLocation>
</comment>
<feature type="transmembrane region" description="Helical" evidence="11">
    <location>
        <begin position="75"/>
        <end position="100"/>
    </location>
</feature>
<evidence type="ECO:0000256" key="8">
    <source>
        <dbReference type="ARBA" id="ARBA00023065"/>
    </source>
</evidence>
<dbReference type="GO" id="GO:0042777">
    <property type="term" value="P:proton motive force-driven plasma membrane ATP synthesis"/>
    <property type="evidence" value="ECO:0007669"/>
    <property type="project" value="TreeGrafter"/>
</dbReference>
<dbReference type="Pfam" id="PF00119">
    <property type="entry name" value="ATP-synt_A"/>
    <property type="match status" value="1"/>
</dbReference>
<dbReference type="InterPro" id="IPR000568">
    <property type="entry name" value="ATP_synth_F0_asu"/>
</dbReference>
<dbReference type="GO" id="GO:0005886">
    <property type="term" value="C:plasma membrane"/>
    <property type="evidence" value="ECO:0007669"/>
    <property type="project" value="TreeGrafter"/>
</dbReference>
<evidence type="ECO:0000256" key="6">
    <source>
        <dbReference type="ARBA" id="ARBA00022781"/>
    </source>
</evidence>
<reference evidence="13" key="1">
    <citation type="submission" date="2018-06" db="EMBL/GenBank/DDBJ databases">
        <authorList>
            <person name="Martinez Ocampo F."/>
            <person name="Quiroz Castaneda R.E."/>
            <person name="Rojas Lopez X."/>
        </authorList>
    </citation>
    <scope>NUCLEOTIDE SEQUENCE [LARGE SCALE GENOMIC DNA]</scope>
    <source>
        <strain evidence="13">INIFAP02</strain>
    </source>
</reference>
<keyword evidence="8" id="KW-0406">Ion transport</keyword>
<keyword evidence="13" id="KW-1185">Reference proteome</keyword>
<evidence type="ECO:0000256" key="10">
    <source>
        <dbReference type="ARBA" id="ARBA00023310"/>
    </source>
</evidence>
<comment type="similarity">
    <text evidence="2">Belongs to the ATPase A chain family.</text>
</comment>